<protein>
    <recommendedName>
        <fullName evidence="4">DUF1097 domain-containing protein</fullName>
    </recommendedName>
</protein>
<proteinExistence type="predicted"/>
<dbReference type="Proteomes" id="UP000229227">
    <property type="component" value="Unassembled WGS sequence"/>
</dbReference>
<sequence>MGRKGLFGIIIAILISGTIVLAIETSLSLWQLTLGFILALVLTLGYVNLRNAFILFIMTLVLLVFGYISIKYSCFGVLPGSIAGCVTGISMHFGWIAPHKPFSRSEYIKTQESAGTK</sequence>
<feature type="transmembrane region" description="Helical" evidence="1">
    <location>
        <begin position="52"/>
        <end position="70"/>
    </location>
</feature>
<dbReference type="AlphaFoldDB" id="A0A2M6ZHU7"/>
<keyword evidence="1" id="KW-0472">Membrane</keyword>
<evidence type="ECO:0000313" key="2">
    <source>
        <dbReference type="EMBL" id="PIU51939.1"/>
    </source>
</evidence>
<keyword evidence="1" id="KW-0812">Transmembrane</keyword>
<evidence type="ECO:0008006" key="4">
    <source>
        <dbReference type="Google" id="ProtNLM"/>
    </source>
</evidence>
<gene>
    <name evidence="2" type="ORF">COS91_01850</name>
</gene>
<dbReference type="EMBL" id="PEWN01000029">
    <property type="protein sequence ID" value="PIU51939.1"/>
    <property type="molecule type" value="Genomic_DNA"/>
</dbReference>
<name>A0A2M6ZHU7_9BACT</name>
<evidence type="ECO:0000256" key="1">
    <source>
        <dbReference type="SAM" id="Phobius"/>
    </source>
</evidence>
<keyword evidence="1" id="KW-1133">Transmembrane helix</keyword>
<accession>A0A2M6ZHU7</accession>
<feature type="transmembrane region" description="Helical" evidence="1">
    <location>
        <begin position="5"/>
        <end position="23"/>
    </location>
</feature>
<reference evidence="3" key="1">
    <citation type="submission" date="2017-09" db="EMBL/GenBank/DDBJ databases">
        <title>Depth-based differentiation of microbial function through sediment-hosted aquifers and enrichment of novel symbionts in the deep terrestrial subsurface.</title>
        <authorList>
            <person name="Probst A.J."/>
            <person name="Ladd B."/>
            <person name="Jarett J.K."/>
            <person name="Geller-Mcgrath D.E."/>
            <person name="Sieber C.M.K."/>
            <person name="Emerson J.B."/>
            <person name="Anantharaman K."/>
            <person name="Thomas B.C."/>
            <person name="Malmstrom R."/>
            <person name="Stieglmeier M."/>
            <person name="Klingl A."/>
            <person name="Woyke T."/>
            <person name="Ryan C.M."/>
            <person name="Banfield J.F."/>
        </authorList>
    </citation>
    <scope>NUCLEOTIDE SEQUENCE [LARGE SCALE GENOMIC DNA]</scope>
</reference>
<feature type="transmembrane region" description="Helical" evidence="1">
    <location>
        <begin position="29"/>
        <end position="47"/>
    </location>
</feature>
<organism evidence="2 3">
    <name type="scientific">Candidatus Desantisbacteria bacterium CG07_land_8_20_14_0_80_39_15</name>
    <dbReference type="NCBI Taxonomy" id="1974549"/>
    <lineage>
        <taxon>Bacteria</taxon>
        <taxon>Candidatus Desantisiibacteriota</taxon>
    </lineage>
</organism>
<feature type="transmembrane region" description="Helical" evidence="1">
    <location>
        <begin position="76"/>
        <end position="97"/>
    </location>
</feature>
<comment type="caution">
    <text evidence="2">The sequence shown here is derived from an EMBL/GenBank/DDBJ whole genome shotgun (WGS) entry which is preliminary data.</text>
</comment>
<evidence type="ECO:0000313" key="3">
    <source>
        <dbReference type="Proteomes" id="UP000229227"/>
    </source>
</evidence>